<feature type="compositionally biased region" description="Basic and acidic residues" evidence="1">
    <location>
        <begin position="15"/>
        <end position="24"/>
    </location>
</feature>
<keyword evidence="3" id="KW-1185">Reference proteome</keyword>
<evidence type="ECO:0000313" key="3">
    <source>
        <dbReference type="Proteomes" id="UP001302602"/>
    </source>
</evidence>
<reference evidence="2" key="2">
    <citation type="submission" date="2023-05" db="EMBL/GenBank/DDBJ databases">
        <authorList>
            <consortium name="Lawrence Berkeley National Laboratory"/>
            <person name="Steindorff A."/>
            <person name="Hensen N."/>
            <person name="Bonometti L."/>
            <person name="Westerberg I."/>
            <person name="Brannstrom I.O."/>
            <person name="Guillou S."/>
            <person name="Cros-Aarteil S."/>
            <person name="Calhoun S."/>
            <person name="Haridas S."/>
            <person name="Kuo A."/>
            <person name="Mondo S."/>
            <person name="Pangilinan J."/>
            <person name="Riley R."/>
            <person name="Labutti K."/>
            <person name="Andreopoulos B."/>
            <person name="Lipzen A."/>
            <person name="Chen C."/>
            <person name="Yanf M."/>
            <person name="Daum C."/>
            <person name="Ng V."/>
            <person name="Clum A."/>
            <person name="Ohm R."/>
            <person name="Martin F."/>
            <person name="Silar P."/>
            <person name="Natvig D."/>
            <person name="Lalanne C."/>
            <person name="Gautier V."/>
            <person name="Ament-Velasquez S.L."/>
            <person name="Kruys A."/>
            <person name="Hutchinson M.I."/>
            <person name="Powell A.J."/>
            <person name="Barry K."/>
            <person name="Miller A.N."/>
            <person name="Grigoriev I.V."/>
            <person name="Debuchy R."/>
            <person name="Gladieux P."/>
            <person name="Thoren M.H."/>
            <person name="Johannesson H."/>
        </authorList>
    </citation>
    <scope>NUCLEOTIDE SEQUENCE</scope>
    <source>
        <strain evidence="2">CBS 731.68</strain>
    </source>
</reference>
<protein>
    <submittedName>
        <fullName evidence="2">Uncharacterized protein</fullName>
    </submittedName>
</protein>
<dbReference type="EMBL" id="MU853223">
    <property type="protein sequence ID" value="KAK4129694.1"/>
    <property type="molecule type" value="Genomic_DNA"/>
</dbReference>
<dbReference type="GeneID" id="87834367"/>
<dbReference type="Proteomes" id="UP001302602">
    <property type="component" value="Unassembled WGS sequence"/>
</dbReference>
<dbReference type="RefSeq" id="XP_062653465.1">
    <property type="nucleotide sequence ID" value="XM_062797588.1"/>
</dbReference>
<evidence type="ECO:0000256" key="1">
    <source>
        <dbReference type="SAM" id="MobiDB-lite"/>
    </source>
</evidence>
<feature type="compositionally biased region" description="Polar residues" evidence="1">
    <location>
        <begin position="46"/>
        <end position="57"/>
    </location>
</feature>
<comment type="caution">
    <text evidence="2">The sequence shown here is derived from an EMBL/GenBank/DDBJ whole genome shotgun (WGS) entry which is preliminary data.</text>
</comment>
<organism evidence="2 3">
    <name type="scientific">Parathielavia appendiculata</name>
    <dbReference type="NCBI Taxonomy" id="2587402"/>
    <lineage>
        <taxon>Eukaryota</taxon>
        <taxon>Fungi</taxon>
        <taxon>Dikarya</taxon>
        <taxon>Ascomycota</taxon>
        <taxon>Pezizomycotina</taxon>
        <taxon>Sordariomycetes</taxon>
        <taxon>Sordariomycetidae</taxon>
        <taxon>Sordariales</taxon>
        <taxon>Chaetomiaceae</taxon>
        <taxon>Parathielavia</taxon>
    </lineage>
</organism>
<name>A0AAN6UBF8_9PEZI</name>
<feature type="region of interest" description="Disordered" evidence="1">
    <location>
        <begin position="1"/>
        <end position="95"/>
    </location>
</feature>
<accession>A0AAN6UBF8</accession>
<feature type="compositionally biased region" description="Polar residues" evidence="1">
    <location>
        <begin position="73"/>
        <end position="88"/>
    </location>
</feature>
<dbReference type="AlphaFoldDB" id="A0AAN6UBF8"/>
<gene>
    <name evidence="2" type="ORF">N657DRAFT_91040</name>
</gene>
<reference evidence="2" key="1">
    <citation type="journal article" date="2023" name="Mol. Phylogenet. Evol.">
        <title>Genome-scale phylogeny and comparative genomics of the fungal order Sordariales.</title>
        <authorList>
            <person name="Hensen N."/>
            <person name="Bonometti L."/>
            <person name="Westerberg I."/>
            <person name="Brannstrom I.O."/>
            <person name="Guillou S."/>
            <person name="Cros-Aarteil S."/>
            <person name="Calhoun S."/>
            <person name="Haridas S."/>
            <person name="Kuo A."/>
            <person name="Mondo S."/>
            <person name="Pangilinan J."/>
            <person name="Riley R."/>
            <person name="LaButti K."/>
            <person name="Andreopoulos B."/>
            <person name="Lipzen A."/>
            <person name="Chen C."/>
            <person name="Yan M."/>
            <person name="Daum C."/>
            <person name="Ng V."/>
            <person name="Clum A."/>
            <person name="Steindorff A."/>
            <person name="Ohm R.A."/>
            <person name="Martin F."/>
            <person name="Silar P."/>
            <person name="Natvig D.O."/>
            <person name="Lalanne C."/>
            <person name="Gautier V."/>
            <person name="Ament-Velasquez S.L."/>
            <person name="Kruys A."/>
            <person name="Hutchinson M.I."/>
            <person name="Powell A.J."/>
            <person name="Barry K."/>
            <person name="Miller A.N."/>
            <person name="Grigoriev I.V."/>
            <person name="Debuchy R."/>
            <person name="Gladieux P."/>
            <person name="Hiltunen Thoren M."/>
            <person name="Johannesson H."/>
        </authorList>
    </citation>
    <scope>NUCLEOTIDE SEQUENCE</scope>
    <source>
        <strain evidence="2">CBS 731.68</strain>
    </source>
</reference>
<evidence type="ECO:0000313" key="2">
    <source>
        <dbReference type="EMBL" id="KAK4129694.1"/>
    </source>
</evidence>
<sequence>MLQRQATHFTKRKANLKDPDEPRNQNKGPARQPCLSSAAHLRQPRPESSNTKESQVTAKPCPSDNQRPFPPSLTGQAPSSCGQPTAGTSGRRGSATDCRRLPLLQCFGQAFYALHRRLPIPCHDAMTCGPPPRFQQRATFPDVTLLVCSE</sequence>
<proteinExistence type="predicted"/>